<dbReference type="GO" id="GO:0015171">
    <property type="term" value="F:amino acid transmembrane transporter activity"/>
    <property type="evidence" value="ECO:0007669"/>
    <property type="project" value="TreeGrafter"/>
</dbReference>
<dbReference type="InterPro" id="IPR011990">
    <property type="entry name" value="TPR-like_helical_dom_sf"/>
</dbReference>
<evidence type="ECO:0000256" key="5">
    <source>
        <dbReference type="PROSITE-ProRule" id="PRU00339"/>
    </source>
</evidence>
<keyword evidence="3 7" id="KW-1133">Transmembrane helix</keyword>
<keyword evidence="5" id="KW-0802">TPR repeat</keyword>
<proteinExistence type="predicted"/>
<dbReference type="SMART" id="SM00028">
    <property type="entry name" value="TPR"/>
    <property type="match status" value="4"/>
</dbReference>
<dbReference type="GO" id="GO:0016020">
    <property type="term" value="C:membrane"/>
    <property type="evidence" value="ECO:0007669"/>
    <property type="project" value="UniProtKB-SubCell"/>
</dbReference>
<dbReference type="PANTHER" id="PTHR43243:SF82">
    <property type="entry name" value="CATIONIC AMINO ACID TRANSPORTER C-TERMINAL DOMAIN-CONTAINING PROTEIN"/>
    <property type="match status" value="1"/>
</dbReference>
<keyword evidence="4 7" id="KW-0472">Membrane</keyword>
<comment type="subcellular location">
    <subcellularLocation>
        <location evidence="1">Membrane</location>
        <topology evidence="1">Multi-pass membrane protein</topology>
    </subcellularLocation>
</comment>
<name>A0AA36JC47_9DINO</name>
<gene>
    <name evidence="8" type="ORF">EVOR1521_LOCUS25703</name>
</gene>
<dbReference type="Gene3D" id="1.25.40.10">
    <property type="entry name" value="Tetratricopeptide repeat domain"/>
    <property type="match status" value="3"/>
</dbReference>
<feature type="compositionally biased region" description="Basic and acidic residues" evidence="6">
    <location>
        <begin position="198"/>
        <end position="214"/>
    </location>
</feature>
<sequence>MYPTLIKLKLVCRALSGLQGRSLRSPEALTLRLLALDAQHGDARSSEVLELDEALAAHPTDAQRAELDALAQRQAKRAEPDICTLGSQATVAWRQGRLEEAKGLFAQLLVRDPTSTLWPVAFARIHLAEEHPEEALKLCTEALARTSSGQAELLLVRALANRKLGHEEEAREDLLRVKTLGGLGREAAKELDHLRGELFRPESRTVDTKDDAQKASETPVPKEPNPEAPKQSAQNWVARARLAELEGNFRLARSHCEEALELVPHMPQAVLCLARMELANSEYEAVAELLGQVHPIVLAKAPARIEALSLKAGALEREKNWEAANAELELLAPLVQKLADEKATPLPPQEGWVPEPELQEVLGRLARSRWHSGKRQAATSLADRILEVAPTQLEACEVACAVLMERGDAPVALAVMVRCLVAHRAKTSLTCSELVCGVMRHCSVEELCHVLAPNELSTPSHLQSVAEVVGYVGLIMKERGEILEACRLYRRAVIMSPDHGSLCLNLMHTYALRRDELRALAWAKRFLCRQPIFAPLLAVLQNQTVPEAAFTVKDFQEEHEFHDAVAIGLVIFKLLFLAQPFQGTETSEPSWLPRLRDCDVESHIVGPQVQSLLEDLWRRPAPLTSKALVGAKQHAQVLRRLGKLLAKCCQGHELHLTAVRNENAYFNCIKDILACDTGVPKCPSSFRPLYVVGDSHVLPLAWQFLDIPAEEEEEHFILVPMLVTGAKVWHLREESKFYTMFSFWDKLSILPVDAPVMFMLGEIDCREGILHAVQKGKHSSVEEALSRIVDVYVQLLEQVRKKRQTSRLFVHPVPTVLPETRFLTLAMNELLLSEKTRADMAKVRAKVLDVDSIFRGTTSGVTDAGQLAALPILPELKLDGIHLQLGCAIPCQAALKAAEMWKGRQMARPTQVSGSMNLPGMVVSPRKQPAWLSFSRSIQKAGTSPQHIKAPSYGLFAGDFDKEPEVDTTRRCCFAAAGKRKTMASVLAEMDHEPTEGTRLGLLDLLCIGIGSTVGSGVFVLTGEVLPVAGPAACVSWFFAGIACLLSGMSYMELSARLPTRGSCYTFSYHGLGELAAVVGAFCITLEYGISGAGVARSWSGKLSSFLGEDFKHSVYFYFGKGTWADDATPAELADPYARTDDNYLDLAGALLTAGCTLLLMGGLSLSKTVVNVMTFAKVALVAFMVILGFAGASTNIFESGETFAPEGMKGILKATTLLFFGFIGFDEVCCLSSQAKNAASQLGGCEVWAGHWLPDPPWAIPAYLRNMARSKICSCGQNTFTGECLGEAPKVWTSRPLACPSQTSVERVVVSQAFPSPLGPHSGKMLGQPAVRAVATDTGAKLLSSPNKSRHCDSAKQEVGEHWCPLGLLGKECYG</sequence>
<evidence type="ECO:0000313" key="8">
    <source>
        <dbReference type="EMBL" id="CAJ1402927.1"/>
    </source>
</evidence>
<dbReference type="PROSITE" id="PS50005">
    <property type="entry name" value="TPR"/>
    <property type="match status" value="1"/>
</dbReference>
<feature type="transmembrane region" description="Helical" evidence="7">
    <location>
        <begin position="1028"/>
        <end position="1051"/>
    </location>
</feature>
<reference evidence="8" key="1">
    <citation type="submission" date="2023-08" db="EMBL/GenBank/DDBJ databases">
        <authorList>
            <person name="Chen Y."/>
            <person name="Shah S."/>
            <person name="Dougan E. K."/>
            <person name="Thang M."/>
            <person name="Chan C."/>
        </authorList>
    </citation>
    <scope>NUCLEOTIDE SEQUENCE</scope>
</reference>
<accession>A0AA36JC47</accession>
<dbReference type="Proteomes" id="UP001178507">
    <property type="component" value="Unassembled WGS sequence"/>
</dbReference>
<evidence type="ECO:0000256" key="3">
    <source>
        <dbReference type="ARBA" id="ARBA00022989"/>
    </source>
</evidence>
<evidence type="ECO:0000256" key="7">
    <source>
        <dbReference type="SAM" id="Phobius"/>
    </source>
</evidence>
<evidence type="ECO:0000256" key="6">
    <source>
        <dbReference type="SAM" id="MobiDB-lite"/>
    </source>
</evidence>
<protein>
    <submittedName>
        <fullName evidence="8">Uncharacterized protein</fullName>
    </submittedName>
</protein>
<keyword evidence="2 7" id="KW-0812">Transmembrane</keyword>
<evidence type="ECO:0000256" key="1">
    <source>
        <dbReference type="ARBA" id="ARBA00004141"/>
    </source>
</evidence>
<dbReference type="Gene3D" id="1.20.1740.10">
    <property type="entry name" value="Amino acid/polyamine transporter I"/>
    <property type="match status" value="1"/>
</dbReference>
<dbReference type="PANTHER" id="PTHR43243">
    <property type="entry name" value="INNER MEMBRANE TRANSPORTER YGJI-RELATED"/>
    <property type="match status" value="1"/>
</dbReference>
<evidence type="ECO:0000256" key="2">
    <source>
        <dbReference type="ARBA" id="ARBA00022692"/>
    </source>
</evidence>
<evidence type="ECO:0000313" key="9">
    <source>
        <dbReference type="Proteomes" id="UP001178507"/>
    </source>
</evidence>
<keyword evidence="9" id="KW-1185">Reference proteome</keyword>
<dbReference type="SUPFAM" id="SSF48452">
    <property type="entry name" value="TPR-like"/>
    <property type="match status" value="2"/>
</dbReference>
<dbReference type="EMBL" id="CAUJNA010003472">
    <property type="protein sequence ID" value="CAJ1402927.1"/>
    <property type="molecule type" value="Genomic_DNA"/>
</dbReference>
<evidence type="ECO:0000256" key="4">
    <source>
        <dbReference type="ARBA" id="ARBA00023136"/>
    </source>
</evidence>
<feature type="region of interest" description="Disordered" evidence="6">
    <location>
        <begin position="198"/>
        <end position="234"/>
    </location>
</feature>
<dbReference type="Pfam" id="PF13520">
    <property type="entry name" value="AA_permease_2"/>
    <property type="match status" value="1"/>
</dbReference>
<dbReference type="InterPro" id="IPR002293">
    <property type="entry name" value="AA/rel_permease1"/>
</dbReference>
<feature type="transmembrane region" description="Helical" evidence="7">
    <location>
        <begin position="1147"/>
        <end position="1167"/>
    </location>
</feature>
<comment type="caution">
    <text evidence="8">The sequence shown here is derived from an EMBL/GenBank/DDBJ whole genome shotgun (WGS) entry which is preliminary data.</text>
</comment>
<feature type="repeat" description="TPR" evidence="5">
    <location>
        <begin position="466"/>
        <end position="499"/>
    </location>
</feature>
<organism evidence="8 9">
    <name type="scientific">Effrenium voratum</name>
    <dbReference type="NCBI Taxonomy" id="2562239"/>
    <lineage>
        <taxon>Eukaryota</taxon>
        <taxon>Sar</taxon>
        <taxon>Alveolata</taxon>
        <taxon>Dinophyceae</taxon>
        <taxon>Suessiales</taxon>
        <taxon>Symbiodiniaceae</taxon>
        <taxon>Effrenium</taxon>
    </lineage>
</organism>
<feature type="transmembrane region" description="Helical" evidence="7">
    <location>
        <begin position="1179"/>
        <end position="1198"/>
    </location>
</feature>
<dbReference type="InterPro" id="IPR019734">
    <property type="entry name" value="TPR_rpt"/>
</dbReference>
<feature type="transmembrane region" description="Helical" evidence="7">
    <location>
        <begin position="1072"/>
        <end position="1090"/>
    </location>
</feature>